<proteinExistence type="predicted"/>
<keyword evidence="4" id="KW-1185">Reference proteome</keyword>
<keyword evidence="2" id="KW-0964">Secreted</keyword>
<dbReference type="InterPro" id="IPR001343">
    <property type="entry name" value="Hemolysn_Ca-bd"/>
</dbReference>
<accession>A0A936Z237</accession>
<dbReference type="PRINTS" id="PR00313">
    <property type="entry name" value="CABNDNGRPT"/>
</dbReference>
<evidence type="ECO:0000313" key="3">
    <source>
        <dbReference type="EMBL" id="MBL0393578.1"/>
    </source>
</evidence>
<evidence type="ECO:0000256" key="1">
    <source>
        <dbReference type="ARBA" id="ARBA00004613"/>
    </source>
</evidence>
<comment type="caution">
    <text evidence="3">The sequence shown here is derived from an EMBL/GenBank/DDBJ whole genome shotgun (WGS) entry which is preliminary data.</text>
</comment>
<evidence type="ECO:0000256" key="2">
    <source>
        <dbReference type="ARBA" id="ARBA00022525"/>
    </source>
</evidence>
<name>A0A936Z237_9BURK</name>
<dbReference type="PROSITE" id="PS00330">
    <property type="entry name" value="HEMOLYSIN_CALCIUM"/>
    <property type="match status" value="3"/>
</dbReference>
<dbReference type="PANTHER" id="PTHR38340:SF1">
    <property type="entry name" value="S-LAYER PROTEIN"/>
    <property type="match status" value="1"/>
</dbReference>
<comment type="subcellular location">
    <subcellularLocation>
        <location evidence="1">Secreted</location>
    </subcellularLocation>
</comment>
<dbReference type="GO" id="GO:0005576">
    <property type="term" value="C:extracellular region"/>
    <property type="evidence" value="ECO:0007669"/>
    <property type="project" value="UniProtKB-SubCell"/>
</dbReference>
<dbReference type="RefSeq" id="WP_201676257.1">
    <property type="nucleotide sequence ID" value="NZ_JAEQNE010000006.1"/>
</dbReference>
<organism evidence="3 4">
    <name type="scientific">Ramlibacter monticola</name>
    <dbReference type="NCBI Taxonomy" id="1926872"/>
    <lineage>
        <taxon>Bacteria</taxon>
        <taxon>Pseudomonadati</taxon>
        <taxon>Pseudomonadota</taxon>
        <taxon>Betaproteobacteria</taxon>
        <taxon>Burkholderiales</taxon>
        <taxon>Comamonadaceae</taxon>
        <taxon>Ramlibacter</taxon>
    </lineage>
</organism>
<gene>
    <name evidence="3" type="ORF">JJ685_20745</name>
</gene>
<dbReference type="Gene3D" id="2.150.10.10">
    <property type="entry name" value="Serralysin-like metalloprotease, C-terminal"/>
    <property type="match status" value="3"/>
</dbReference>
<dbReference type="SUPFAM" id="SSF51120">
    <property type="entry name" value="beta-Roll"/>
    <property type="match status" value="2"/>
</dbReference>
<dbReference type="GO" id="GO:0005509">
    <property type="term" value="F:calcium ion binding"/>
    <property type="evidence" value="ECO:0007669"/>
    <property type="project" value="InterPro"/>
</dbReference>
<dbReference type="EMBL" id="JAEQNE010000006">
    <property type="protein sequence ID" value="MBL0393578.1"/>
    <property type="molecule type" value="Genomic_DNA"/>
</dbReference>
<dbReference type="Proteomes" id="UP000599109">
    <property type="component" value="Unassembled WGS sequence"/>
</dbReference>
<feature type="non-terminal residue" evidence="3">
    <location>
        <position position="1"/>
    </location>
</feature>
<sequence length="360" mass="35091">FTSAYTLSVTLENLTYVGTGDFTGTGNAAANVITGGAGNDTLRGGTGNDTIHGGDGDDTIAYAFGDGTDVLDGGLGLDTLDILGTAAANTVNAVVSGTALTSVMGLTPGGIERITLDLLAGVDSLSYGSTTSAVTVDLGAGTASGFTSIANIENVVGGSGNDTLADKAGVTNMLTGGGGNDTYFVHDTADVVIEAAGGGTDEVRSFANTYALANANVENLTFVGAGNFTGTGNASANTITGGAGSDTLSGGGGNDVLRGGAGNDALTGGAGFDVFVFAPSFGADTVADFDANPASGGQDEIDLVALGITNFAAQVHIDVGSFGGDAVLDTRVTIGAEIITLFSVTGVGANVVTQDDFILS</sequence>
<dbReference type="PANTHER" id="PTHR38340">
    <property type="entry name" value="S-LAYER PROTEIN"/>
    <property type="match status" value="1"/>
</dbReference>
<dbReference type="InterPro" id="IPR018511">
    <property type="entry name" value="Hemolysin-typ_Ca-bd_CS"/>
</dbReference>
<dbReference type="Pfam" id="PF00353">
    <property type="entry name" value="HemolysinCabind"/>
    <property type="match status" value="3"/>
</dbReference>
<dbReference type="InterPro" id="IPR050557">
    <property type="entry name" value="RTX_toxin/Mannuronan_C5-epim"/>
</dbReference>
<dbReference type="AlphaFoldDB" id="A0A936Z237"/>
<reference evidence="3 4" key="1">
    <citation type="journal article" date="2017" name="Int. J. Syst. Evol. Microbiol.">
        <title>Ramlibacter monticola sp. nov., isolated from forest soil.</title>
        <authorList>
            <person name="Chaudhary D.K."/>
            <person name="Kim J."/>
        </authorList>
    </citation>
    <scope>NUCLEOTIDE SEQUENCE [LARGE SCALE GENOMIC DNA]</scope>
    <source>
        <strain evidence="3 4">KACC 19175</strain>
    </source>
</reference>
<dbReference type="InterPro" id="IPR011049">
    <property type="entry name" value="Serralysin-like_metalloprot_C"/>
</dbReference>
<evidence type="ECO:0000313" key="4">
    <source>
        <dbReference type="Proteomes" id="UP000599109"/>
    </source>
</evidence>
<protein>
    <submittedName>
        <fullName evidence="3">Calcium-binding protein</fullName>
    </submittedName>
</protein>